<keyword evidence="2" id="KW-1185">Reference proteome</keyword>
<dbReference type="EMBL" id="QGKV02002055">
    <property type="protein sequence ID" value="KAF3494252.1"/>
    <property type="molecule type" value="Genomic_DNA"/>
</dbReference>
<sequence length="98" mass="11580">MLEEMIAGVYTSQEVNMDDFNRRLDEIYYPLDIQISWVHKCIENLGERLDQDNEIVVRLERQKTKREKAIRSFVSTWFEMSEEDVGTCFPTSAPIHPP</sequence>
<organism evidence="1 2">
    <name type="scientific">Brassica cretica</name>
    <name type="common">Mustard</name>
    <dbReference type="NCBI Taxonomy" id="69181"/>
    <lineage>
        <taxon>Eukaryota</taxon>
        <taxon>Viridiplantae</taxon>
        <taxon>Streptophyta</taxon>
        <taxon>Embryophyta</taxon>
        <taxon>Tracheophyta</taxon>
        <taxon>Spermatophyta</taxon>
        <taxon>Magnoliopsida</taxon>
        <taxon>eudicotyledons</taxon>
        <taxon>Gunneridae</taxon>
        <taxon>Pentapetalae</taxon>
        <taxon>rosids</taxon>
        <taxon>malvids</taxon>
        <taxon>Brassicales</taxon>
        <taxon>Brassicaceae</taxon>
        <taxon>Brassiceae</taxon>
        <taxon>Brassica</taxon>
    </lineage>
</organism>
<proteinExistence type="predicted"/>
<comment type="caution">
    <text evidence="1">The sequence shown here is derived from an EMBL/GenBank/DDBJ whole genome shotgun (WGS) entry which is preliminary data.</text>
</comment>
<evidence type="ECO:0000313" key="2">
    <source>
        <dbReference type="Proteomes" id="UP000266723"/>
    </source>
</evidence>
<name>A0ABQ7A993_BRACR</name>
<protein>
    <recommendedName>
        <fullName evidence="3">Rx N-terminal domain-containing protein</fullName>
    </recommendedName>
</protein>
<gene>
    <name evidence="1" type="ORF">DY000_02053316</name>
</gene>
<dbReference type="Proteomes" id="UP000266723">
    <property type="component" value="Unassembled WGS sequence"/>
</dbReference>
<accession>A0ABQ7A993</accession>
<evidence type="ECO:0008006" key="3">
    <source>
        <dbReference type="Google" id="ProtNLM"/>
    </source>
</evidence>
<evidence type="ECO:0000313" key="1">
    <source>
        <dbReference type="EMBL" id="KAF3494252.1"/>
    </source>
</evidence>
<reference evidence="1 2" key="1">
    <citation type="journal article" date="2020" name="BMC Genomics">
        <title>Intraspecific diversification of the crop wild relative Brassica cretica Lam. using demographic model selection.</title>
        <authorList>
            <person name="Kioukis A."/>
            <person name="Michalopoulou V.A."/>
            <person name="Briers L."/>
            <person name="Pirintsos S."/>
            <person name="Studholme D.J."/>
            <person name="Pavlidis P."/>
            <person name="Sarris P.F."/>
        </authorList>
    </citation>
    <scope>NUCLEOTIDE SEQUENCE [LARGE SCALE GENOMIC DNA]</scope>
    <source>
        <strain evidence="2">cv. PFS-1207/04</strain>
    </source>
</reference>